<evidence type="ECO:0000313" key="1">
    <source>
        <dbReference type="EMBL" id="GBF90745.1"/>
    </source>
</evidence>
<comment type="caution">
    <text evidence="1">The sequence shown here is derived from an EMBL/GenBank/DDBJ whole genome shotgun (WGS) entry which is preliminary data.</text>
</comment>
<protein>
    <submittedName>
        <fullName evidence="1">Uncharacterized protein</fullName>
    </submittedName>
</protein>
<evidence type="ECO:0000313" key="2">
    <source>
        <dbReference type="Proteomes" id="UP000247498"/>
    </source>
</evidence>
<name>A0A2V0P0X9_9CHLO</name>
<organism evidence="1 2">
    <name type="scientific">Raphidocelis subcapitata</name>
    <dbReference type="NCBI Taxonomy" id="307507"/>
    <lineage>
        <taxon>Eukaryota</taxon>
        <taxon>Viridiplantae</taxon>
        <taxon>Chlorophyta</taxon>
        <taxon>core chlorophytes</taxon>
        <taxon>Chlorophyceae</taxon>
        <taxon>CS clade</taxon>
        <taxon>Sphaeropleales</taxon>
        <taxon>Selenastraceae</taxon>
        <taxon>Raphidocelis</taxon>
    </lineage>
</organism>
<dbReference type="Proteomes" id="UP000247498">
    <property type="component" value="Unassembled WGS sequence"/>
</dbReference>
<sequence length="95" mass="9085">MQQQPQQAAAGGQGVVYQVMQYPQAGGQQYGAAAGLQPAAPAGGGAGAGGAGQLWQLGGQAQAQQIAGLQVGEVPMGLEPPGLGGDGGGGGAYYF</sequence>
<proteinExistence type="predicted"/>
<reference evidence="1 2" key="1">
    <citation type="journal article" date="2018" name="Sci. Rep.">
        <title>Raphidocelis subcapitata (=Pseudokirchneriella subcapitata) provides an insight into genome evolution and environmental adaptations in the Sphaeropleales.</title>
        <authorList>
            <person name="Suzuki S."/>
            <person name="Yamaguchi H."/>
            <person name="Nakajima N."/>
            <person name="Kawachi M."/>
        </authorList>
    </citation>
    <scope>NUCLEOTIDE SEQUENCE [LARGE SCALE GENOMIC DNA]</scope>
    <source>
        <strain evidence="1 2">NIES-35</strain>
    </source>
</reference>
<keyword evidence="2" id="KW-1185">Reference proteome</keyword>
<dbReference type="AlphaFoldDB" id="A0A2V0P0X9"/>
<dbReference type="EMBL" id="BDRX01000019">
    <property type="protein sequence ID" value="GBF90745.1"/>
    <property type="molecule type" value="Genomic_DNA"/>
</dbReference>
<accession>A0A2V0P0X9</accession>
<gene>
    <name evidence="1" type="ORF">Rsub_03046</name>
</gene>
<dbReference type="InParanoid" id="A0A2V0P0X9"/>